<evidence type="ECO:0000256" key="1">
    <source>
        <dbReference type="ARBA" id="ARBA00004141"/>
    </source>
</evidence>
<dbReference type="HOGENOM" id="CLU_1330061_0_0_11"/>
<feature type="transmembrane region" description="Helical" evidence="5">
    <location>
        <begin position="45"/>
        <end position="72"/>
    </location>
</feature>
<keyword evidence="2 5" id="KW-0812">Transmembrane</keyword>
<dbReference type="PATRIC" id="fig|742742.3.peg.1642"/>
<evidence type="ECO:0000256" key="5">
    <source>
        <dbReference type="SAM" id="Phobius"/>
    </source>
</evidence>
<keyword evidence="4 5" id="KW-0472">Membrane</keyword>
<keyword evidence="8" id="KW-1185">Reference proteome</keyword>
<proteinExistence type="predicted"/>
<dbReference type="InterPro" id="IPR013525">
    <property type="entry name" value="ABC2_TM"/>
</dbReference>
<evidence type="ECO:0000256" key="2">
    <source>
        <dbReference type="ARBA" id="ARBA00022692"/>
    </source>
</evidence>
<dbReference type="Pfam" id="PF12698">
    <property type="entry name" value="ABC2_membrane_3"/>
    <property type="match status" value="1"/>
</dbReference>
<sequence length="206" mass="22075">MRFYYALLGMASIFAAQLAEQSVWRLQPTASAEGARRAVSGTSRMRLLIPTIAGCWVVSTAFLAIAFGYICLTAHIDFAGREPLCLIGIAVASLLSCGLGALVGSLPGRMGSDSRRGLLTAVTCLLSLFAGLYGQPTMELADSVAKAFPAATWINPVCLVRDLFYSVYYYDALAPFALRIAAGTTMAAVFLAISAAFMRRYTHEHL</sequence>
<accession>G1WJZ9</accession>
<dbReference type="Proteomes" id="UP000004830">
    <property type="component" value="Unassembled WGS sequence"/>
</dbReference>
<organism evidence="7 8">
    <name type="scientific">Collinsella tanakaei YIT 12063</name>
    <dbReference type="NCBI Taxonomy" id="742742"/>
    <lineage>
        <taxon>Bacteria</taxon>
        <taxon>Bacillati</taxon>
        <taxon>Actinomycetota</taxon>
        <taxon>Coriobacteriia</taxon>
        <taxon>Coriobacteriales</taxon>
        <taxon>Coriobacteriaceae</taxon>
        <taxon>Collinsella</taxon>
    </lineage>
</organism>
<gene>
    <name evidence="7" type="ORF">HMPREF9452_01662</name>
</gene>
<reference evidence="7 8" key="1">
    <citation type="submission" date="2011-06" db="EMBL/GenBank/DDBJ databases">
        <title>The Genome Sequence of Collinsella tanakaei YIT 12063.</title>
        <authorList>
            <consortium name="The Broad Institute Genome Sequencing Platform"/>
            <person name="Earl A."/>
            <person name="Ward D."/>
            <person name="Feldgarden M."/>
            <person name="Gevers D."/>
            <person name="Morotomi M."/>
            <person name="Young S.K."/>
            <person name="Zeng Q."/>
            <person name="Gargeya S."/>
            <person name="Fitzgerald M."/>
            <person name="Haas B."/>
            <person name="Abouelleil A."/>
            <person name="Alvarado L."/>
            <person name="Arachchi H.M."/>
            <person name="Berlin A."/>
            <person name="Brown A."/>
            <person name="Chapman S.B."/>
            <person name="Chen Z."/>
            <person name="Dunbar C."/>
            <person name="Freedman E."/>
            <person name="Gearin G."/>
            <person name="Gellesch M."/>
            <person name="Goldberg J."/>
            <person name="Griggs A."/>
            <person name="Gujja S."/>
            <person name="Heiman D."/>
            <person name="Howarth C."/>
            <person name="Larson L."/>
            <person name="Lui A."/>
            <person name="MacDonald P.J.P."/>
            <person name="Mehta T."/>
            <person name="Montmayeur A."/>
            <person name="Murphy C."/>
            <person name="Neiman D."/>
            <person name="Pearson M."/>
            <person name="Priest M."/>
            <person name="Roberts A."/>
            <person name="Saif S."/>
            <person name="Shea T."/>
            <person name="Shenoy N."/>
            <person name="Sisk P."/>
            <person name="Stolte C."/>
            <person name="Sykes S."/>
            <person name="Wortman J."/>
            <person name="Nusbaum C."/>
            <person name="Birren B."/>
        </authorList>
    </citation>
    <scope>NUCLEOTIDE SEQUENCE [LARGE SCALE GENOMIC DNA]</scope>
    <source>
        <strain evidence="7 8">YIT 12063</strain>
    </source>
</reference>
<protein>
    <recommendedName>
        <fullName evidence="6">ABC-2 type transporter transmembrane domain-containing protein</fullName>
    </recommendedName>
</protein>
<comment type="caution">
    <text evidence="7">The sequence shown here is derived from an EMBL/GenBank/DDBJ whole genome shotgun (WGS) entry which is preliminary data.</text>
</comment>
<evidence type="ECO:0000313" key="8">
    <source>
        <dbReference type="Proteomes" id="UP000004830"/>
    </source>
</evidence>
<dbReference type="STRING" id="742742.HMPREF9452_01662"/>
<evidence type="ECO:0000256" key="3">
    <source>
        <dbReference type="ARBA" id="ARBA00022989"/>
    </source>
</evidence>
<feature type="transmembrane region" description="Helical" evidence="5">
    <location>
        <begin position="176"/>
        <end position="198"/>
    </location>
</feature>
<keyword evidence="3 5" id="KW-1133">Transmembrane helix</keyword>
<feature type="transmembrane region" description="Helical" evidence="5">
    <location>
        <begin position="118"/>
        <end position="135"/>
    </location>
</feature>
<dbReference type="GO" id="GO:0016020">
    <property type="term" value="C:membrane"/>
    <property type="evidence" value="ECO:0007669"/>
    <property type="project" value="UniProtKB-SubCell"/>
</dbReference>
<dbReference type="EMBL" id="ADLS01000022">
    <property type="protein sequence ID" value="EGX69602.1"/>
    <property type="molecule type" value="Genomic_DNA"/>
</dbReference>
<comment type="subcellular location">
    <subcellularLocation>
        <location evidence="1">Membrane</location>
        <topology evidence="1">Multi-pass membrane protein</topology>
    </subcellularLocation>
</comment>
<evidence type="ECO:0000256" key="4">
    <source>
        <dbReference type="ARBA" id="ARBA00023136"/>
    </source>
</evidence>
<feature type="domain" description="ABC-2 type transporter transmembrane" evidence="6">
    <location>
        <begin position="4"/>
        <end position="195"/>
    </location>
</feature>
<dbReference type="GO" id="GO:0140359">
    <property type="term" value="F:ABC-type transporter activity"/>
    <property type="evidence" value="ECO:0007669"/>
    <property type="project" value="InterPro"/>
</dbReference>
<dbReference type="eggNOG" id="COG0842">
    <property type="taxonomic scope" value="Bacteria"/>
</dbReference>
<evidence type="ECO:0000259" key="6">
    <source>
        <dbReference type="Pfam" id="PF12698"/>
    </source>
</evidence>
<dbReference type="AlphaFoldDB" id="G1WJZ9"/>
<evidence type="ECO:0000313" key="7">
    <source>
        <dbReference type="EMBL" id="EGX69602.1"/>
    </source>
</evidence>
<feature type="transmembrane region" description="Helical" evidence="5">
    <location>
        <begin position="84"/>
        <end position="106"/>
    </location>
</feature>
<name>G1WJZ9_9ACTN</name>